<dbReference type="InterPro" id="IPR015590">
    <property type="entry name" value="Aldehyde_DH_dom"/>
</dbReference>
<dbReference type="FunFam" id="3.40.605.10:FF:000005">
    <property type="entry name" value="Succinate-semialdehyde dehydrogenase I"/>
    <property type="match status" value="1"/>
</dbReference>
<dbReference type="FunFam" id="3.40.605.10:FF:000026">
    <property type="entry name" value="Aldehyde dehydrogenase, putative"/>
    <property type="match status" value="1"/>
</dbReference>
<comment type="similarity">
    <text evidence="1 4">Belongs to the aldehyde dehydrogenase family.</text>
</comment>
<dbReference type="eggNOG" id="COG1012">
    <property type="taxonomic scope" value="Bacteria"/>
</dbReference>
<dbReference type="SUPFAM" id="SSF53720">
    <property type="entry name" value="ALDH-like"/>
    <property type="match status" value="1"/>
</dbReference>
<proteinExistence type="inferred from homology"/>
<dbReference type="GO" id="GO:0009450">
    <property type="term" value="P:gamma-aminobutyric acid catabolic process"/>
    <property type="evidence" value="ECO:0007669"/>
    <property type="project" value="InterPro"/>
</dbReference>
<dbReference type="InterPro" id="IPR010102">
    <property type="entry name" value="Succ_semiAld_DH"/>
</dbReference>
<evidence type="ECO:0000259" key="5">
    <source>
        <dbReference type="Pfam" id="PF00171"/>
    </source>
</evidence>
<gene>
    <name evidence="6" type="ORF">OSCT_0900</name>
</gene>
<dbReference type="FunFam" id="3.40.309.10:FF:000004">
    <property type="entry name" value="Succinate-semialdehyde dehydrogenase I"/>
    <property type="match status" value="1"/>
</dbReference>
<evidence type="ECO:0000256" key="4">
    <source>
        <dbReference type="RuleBase" id="RU003345"/>
    </source>
</evidence>
<organism evidence="6 7">
    <name type="scientific">Oscillochloris trichoides DG-6</name>
    <dbReference type="NCBI Taxonomy" id="765420"/>
    <lineage>
        <taxon>Bacteria</taxon>
        <taxon>Bacillati</taxon>
        <taxon>Chloroflexota</taxon>
        <taxon>Chloroflexia</taxon>
        <taxon>Chloroflexales</taxon>
        <taxon>Chloroflexineae</taxon>
        <taxon>Oscillochloridaceae</taxon>
        <taxon>Oscillochloris</taxon>
    </lineage>
</organism>
<dbReference type="CDD" id="cd07103">
    <property type="entry name" value="ALDH_F5_SSADH_GabD"/>
    <property type="match status" value="1"/>
</dbReference>
<dbReference type="Gene3D" id="3.40.605.10">
    <property type="entry name" value="Aldehyde Dehydrogenase, Chain A, domain 1"/>
    <property type="match status" value="1"/>
</dbReference>
<accession>E1IC49</accession>
<dbReference type="InterPro" id="IPR050740">
    <property type="entry name" value="Aldehyde_DH_Superfamily"/>
</dbReference>
<dbReference type="HOGENOM" id="CLU_005391_0_2_0"/>
<name>E1IC49_9CHLR</name>
<comment type="caution">
    <text evidence="6">The sequence shown here is derived from an EMBL/GenBank/DDBJ whole genome shotgun (WGS) entry which is preliminary data.</text>
</comment>
<dbReference type="InterPro" id="IPR016161">
    <property type="entry name" value="Ald_DH/histidinol_DH"/>
</dbReference>
<dbReference type="InterPro" id="IPR016160">
    <property type="entry name" value="Ald_DH_CS_CYS"/>
</dbReference>
<dbReference type="PROSITE" id="PS00070">
    <property type="entry name" value="ALDEHYDE_DEHYDR_CYS"/>
    <property type="match status" value="1"/>
</dbReference>
<dbReference type="InterPro" id="IPR016163">
    <property type="entry name" value="Ald_DH_C"/>
</dbReference>
<reference evidence="6 7" key="1">
    <citation type="journal article" date="2011" name="J. Bacteriol.">
        <title>Draft genome sequence of the anoxygenic filamentous phototrophic bacterium Oscillochloris trichoides subsp. DG-6.</title>
        <authorList>
            <person name="Kuznetsov B.B."/>
            <person name="Ivanovsky R.N."/>
            <person name="Keppen O.I."/>
            <person name="Sukhacheva M.V."/>
            <person name="Bumazhkin B.K."/>
            <person name="Patutina E.O."/>
            <person name="Beletsky A.V."/>
            <person name="Mardanov A.V."/>
            <person name="Baslerov R.V."/>
            <person name="Panteleeva A.N."/>
            <person name="Kolganova T.V."/>
            <person name="Ravin N.V."/>
            <person name="Skryabin K.G."/>
        </authorList>
    </citation>
    <scope>NUCLEOTIDE SEQUENCE [LARGE SCALE GENOMIC DNA]</scope>
    <source>
        <strain evidence="6 7">DG-6</strain>
    </source>
</reference>
<dbReference type="Gene3D" id="3.40.309.10">
    <property type="entry name" value="Aldehyde Dehydrogenase, Chain A, domain 2"/>
    <property type="match status" value="1"/>
</dbReference>
<evidence type="ECO:0000256" key="3">
    <source>
        <dbReference type="PROSITE-ProRule" id="PRU10007"/>
    </source>
</evidence>
<evidence type="ECO:0000256" key="1">
    <source>
        <dbReference type="ARBA" id="ARBA00009986"/>
    </source>
</evidence>
<dbReference type="Pfam" id="PF00171">
    <property type="entry name" value="Aldedh"/>
    <property type="match status" value="1"/>
</dbReference>
<sequence length="454" mass="47967">MTNPATGAQLAEVPDSGATEAQAAIEAASAALPGWAATPAPQRAMVLRRVAAMMLEQQERLATIMTLEQGKPLAEARGEIAYAASFFSWFAGEAERIYGQTIPATVANKRLLLLRQAVGVVALITPWNFPSAMLARKLAAALAAGCTTVCKPAEQTPLSALELGKIVEQAGAPAGVVNIVTCRDPQPFADTIFTDPRVRKVSFTGSTEVGKILIRRSAETVKRVSLELGGNAPFIIFDDADLDAAIAGAISSKFRNAGQTCVCANRIFVQRGIYAQFAERFAAQVRNLRVGNGLEPGVQIGPLIDRAAHDKVQQHVAEASAQGAQIIVGGGAAIPDSLFWTPTVLTDVTAEMLVAREETFGPVAPLIPFEHEADALRMANATDYGLAAYFYTRDVSRVFRVAEGLEYGIIGANDALPSTAQAPFGGVKQSGIGREGGPQGIDEYLDVKYVSLGV</sequence>
<evidence type="ECO:0000256" key="2">
    <source>
        <dbReference type="ARBA" id="ARBA00023002"/>
    </source>
</evidence>
<dbReference type="InterPro" id="IPR016162">
    <property type="entry name" value="Ald_DH_N"/>
</dbReference>
<dbReference type="InterPro" id="IPR029510">
    <property type="entry name" value="Ald_DH_CS_GLU"/>
</dbReference>
<dbReference type="AlphaFoldDB" id="E1IC49"/>
<dbReference type="PANTHER" id="PTHR43353:SF5">
    <property type="entry name" value="SUCCINATE-SEMIALDEHYDE DEHYDROGENASE, MITOCHONDRIAL"/>
    <property type="match status" value="1"/>
</dbReference>
<keyword evidence="7" id="KW-1185">Reference proteome</keyword>
<dbReference type="PROSITE" id="PS00687">
    <property type="entry name" value="ALDEHYDE_DEHYDR_GLU"/>
    <property type="match status" value="1"/>
</dbReference>
<dbReference type="EMBL" id="ADVR01000019">
    <property type="protein sequence ID" value="EFO81239.1"/>
    <property type="molecule type" value="Genomic_DNA"/>
</dbReference>
<dbReference type="NCBIfam" id="TIGR01780">
    <property type="entry name" value="SSADH"/>
    <property type="match status" value="1"/>
</dbReference>
<feature type="active site" evidence="3">
    <location>
        <position position="227"/>
    </location>
</feature>
<dbReference type="PANTHER" id="PTHR43353">
    <property type="entry name" value="SUCCINATE-SEMIALDEHYDE DEHYDROGENASE, MITOCHONDRIAL"/>
    <property type="match status" value="1"/>
</dbReference>
<dbReference type="STRING" id="765420.OSCT_0900"/>
<dbReference type="GO" id="GO:0004777">
    <property type="term" value="F:succinate-semialdehyde dehydrogenase (NAD+) activity"/>
    <property type="evidence" value="ECO:0007669"/>
    <property type="project" value="TreeGrafter"/>
</dbReference>
<protein>
    <submittedName>
        <fullName evidence="6">Succinic semialdehyde dehydrogenase</fullName>
    </submittedName>
</protein>
<feature type="domain" description="Aldehyde dehydrogenase" evidence="5">
    <location>
        <begin position="2"/>
        <end position="450"/>
    </location>
</feature>
<evidence type="ECO:0000313" key="6">
    <source>
        <dbReference type="EMBL" id="EFO81239.1"/>
    </source>
</evidence>
<dbReference type="Proteomes" id="UP000054010">
    <property type="component" value="Unassembled WGS sequence"/>
</dbReference>
<keyword evidence="2 4" id="KW-0560">Oxidoreductase</keyword>
<evidence type="ECO:0000313" key="7">
    <source>
        <dbReference type="Proteomes" id="UP000054010"/>
    </source>
</evidence>